<accession>A0A8K1HI92</accession>
<evidence type="ECO:0000256" key="3">
    <source>
        <dbReference type="ARBA" id="ARBA00022562"/>
    </source>
</evidence>
<evidence type="ECO:0000256" key="2">
    <source>
        <dbReference type="ARBA" id="ARBA00014531"/>
    </source>
</evidence>
<keyword evidence="7" id="KW-0540">Nuclease</keyword>
<dbReference type="PROSITE" id="PS52020">
    <property type="entry name" value="CRESS_DNA_REP"/>
    <property type="match status" value="1"/>
</dbReference>
<keyword evidence="5" id="KW-0548">Nucleotidyltransferase</keyword>
<dbReference type="Gene3D" id="3.40.1310.20">
    <property type="match status" value="1"/>
</dbReference>
<dbReference type="InterPro" id="IPR027417">
    <property type="entry name" value="P-loop_NTPase"/>
</dbReference>
<evidence type="ECO:0000256" key="11">
    <source>
        <dbReference type="ARBA" id="ARBA00022801"/>
    </source>
</evidence>
<keyword evidence="9" id="KW-0547">Nucleotide-binding</keyword>
<evidence type="ECO:0000256" key="1">
    <source>
        <dbReference type="ARBA" id="ARBA00004147"/>
    </source>
</evidence>
<evidence type="ECO:0000256" key="8">
    <source>
        <dbReference type="ARBA" id="ARBA00022723"/>
    </source>
</evidence>
<evidence type="ECO:0000256" key="13">
    <source>
        <dbReference type="ARBA" id="ARBA00023125"/>
    </source>
</evidence>
<keyword evidence="13" id="KW-0238">DNA-binding</keyword>
<dbReference type="GO" id="GO:0016888">
    <property type="term" value="F:DNA endonuclease activity, producing 5'-phosphomonoesters"/>
    <property type="evidence" value="ECO:0007669"/>
    <property type="project" value="InterPro"/>
</dbReference>
<dbReference type="EMBL" id="MZ556209">
    <property type="protein sequence ID" value="UBJ26183.1"/>
    <property type="molecule type" value="Genomic_DNA"/>
</dbReference>
<evidence type="ECO:0000256" key="9">
    <source>
        <dbReference type="ARBA" id="ARBA00022741"/>
    </source>
</evidence>
<evidence type="ECO:0000259" key="14">
    <source>
        <dbReference type="PROSITE" id="PS52020"/>
    </source>
</evidence>
<evidence type="ECO:0000256" key="12">
    <source>
        <dbReference type="ARBA" id="ARBA00023124"/>
    </source>
</evidence>
<dbReference type="GO" id="GO:0016779">
    <property type="term" value="F:nucleotidyltransferase activity"/>
    <property type="evidence" value="ECO:0007669"/>
    <property type="project" value="UniProtKB-KW"/>
</dbReference>
<dbReference type="Gene3D" id="3.40.50.300">
    <property type="entry name" value="P-loop containing nucleotide triphosphate hydrolases"/>
    <property type="match status" value="1"/>
</dbReference>
<sequence length="331" mass="38348">MPAKYKLEHEQFFMVTFVRTPDDWPVLDLVAILDGLGCDYRVGRELHADGKPHFHAMCVFDEPYTDNDARKTFTVGGRSPNIRVRRSRPDRGWNYVGKHAGTKEGHEIIAERGECPMGDEEDRPSNDVWHEIILARTREEFFEKCQTMAPRQLACSFTQLSAYADWKYAPAPVPYESPAGEFVDIPEELTQWVSDNITNKIGRPRALCLFGGSRLGKTTWARSLGHHFSIEERWDMKKLDETAEYAVFNDMRGGLNTGYFGYKTWMGGQFEFTVEDKYCRKKTIKWGKATIWTSNEDPRLDEKNTGIDWDWMDKNCVFYELTHPIFHASTE</sequence>
<dbReference type="InterPro" id="IPR022692">
    <property type="entry name" value="Gemini_AL1_REP_central"/>
</dbReference>
<reference evidence="15" key="1">
    <citation type="submission" date="2021-07" db="EMBL/GenBank/DDBJ databases">
        <title>Communication and adaptive evolution of viruses within giant pandas and their associated organisms in a local ecological environment.</title>
        <authorList>
            <person name="Zhao M."/>
            <person name="Liu S."/>
            <person name="Zhang W."/>
        </authorList>
    </citation>
    <scope>NUCLEOTIDE SEQUENCE</scope>
    <source>
        <strain evidence="15">RPfe099geno01-8</strain>
    </source>
</reference>
<evidence type="ECO:0000256" key="10">
    <source>
        <dbReference type="ARBA" id="ARBA00022759"/>
    </source>
</evidence>
<feature type="domain" description="CRESS-DNA virus Rep endonuclease" evidence="14">
    <location>
        <begin position="7"/>
        <end position="115"/>
    </location>
</feature>
<dbReference type="PRINTS" id="PR00228">
    <property type="entry name" value="GEMCOATCLVL1"/>
</dbReference>
<keyword evidence="6" id="KW-0235">DNA replication</keyword>
<comment type="subcellular location">
    <subcellularLocation>
        <location evidence="1">Host nucleus</location>
    </subcellularLocation>
</comment>
<keyword evidence="12" id="KW-0190">Covalent protein-DNA linkage</keyword>
<evidence type="ECO:0000256" key="4">
    <source>
        <dbReference type="ARBA" id="ARBA00022679"/>
    </source>
</evidence>
<dbReference type="GO" id="GO:0046872">
    <property type="term" value="F:metal ion binding"/>
    <property type="evidence" value="ECO:0007669"/>
    <property type="project" value="UniProtKB-KW"/>
</dbReference>
<evidence type="ECO:0000256" key="5">
    <source>
        <dbReference type="ARBA" id="ARBA00022695"/>
    </source>
</evidence>
<dbReference type="GO" id="GO:0006260">
    <property type="term" value="P:DNA replication"/>
    <property type="evidence" value="ECO:0007669"/>
    <property type="project" value="UniProtKB-KW"/>
</dbReference>
<dbReference type="Pfam" id="PF08283">
    <property type="entry name" value="Gemini_AL1_M"/>
    <property type="match status" value="1"/>
</dbReference>
<dbReference type="GO" id="GO:0000166">
    <property type="term" value="F:nucleotide binding"/>
    <property type="evidence" value="ECO:0007669"/>
    <property type="project" value="UniProtKB-KW"/>
</dbReference>
<dbReference type="GO" id="GO:0003677">
    <property type="term" value="F:DNA binding"/>
    <property type="evidence" value="ECO:0007669"/>
    <property type="project" value="UniProtKB-KW"/>
</dbReference>
<dbReference type="InterPro" id="IPR001301">
    <property type="entry name" value="Gemini_AL1_CLV"/>
</dbReference>
<dbReference type="GO" id="GO:0042025">
    <property type="term" value="C:host cell nucleus"/>
    <property type="evidence" value="ECO:0007669"/>
    <property type="project" value="UniProtKB-SubCell"/>
</dbReference>
<proteinExistence type="predicted"/>
<keyword evidence="3" id="KW-1048">Host nucleus</keyword>
<protein>
    <recommendedName>
        <fullName evidence="2">Replication-associated protein</fullName>
    </recommendedName>
</protein>
<keyword evidence="8" id="KW-0479">Metal-binding</keyword>
<keyword evidence="10" id="KW-0255">Endonuclease</keyword>
<keyword evidence="4" id="KW-0808">Transferase</keyword>
<organism evidence="15">
    <name type="scientific">Red panda feces-associated gemycircularvirus</name>
    <dbReference type="NCBI Taxonomy" id="2864013"/>
    <lineage>
        <taxon>Viruses</taxon>
        <taxon>Monodnaviria</taxon>
        <taxon>Shotokuvirae</taxon>
        <taxon>Cressdnaviricota</taxon>
        <taxon>Repensiviricetes</taxon>
        <taxon>Geplafuvirales</taxon>
        <taxon>Genomoviridae</taxon>
        <taxon>Gemycircularvirus</taxon>
    </lineage>
</organism>
<name>A0A8K1HI92_9VIRU</name>
<keyword evidence="11" id="KW-0378">Hydrolase</keyword>
<evidence type="ECO:0000256" key="7">
    <source>
        <dbReference type="ARBA" id="ARBA00022722"/>
    </source>
</evidence>
<dbReference type="InterPro" id="IPR049912">
    <property type="entry name" value="CRESS_DNA_REP"/>
</dbReference>
<evidence type="ECO:0000256" key="6">
    <source>
        <dbReference type="ARBA" id="ARBA00022705"/>
    </source>
</evidence>
<evidence type="ECO:0000313" key="15">
    <source>
        <dbReference type="EMBL" id="UBJ26183.1"/>
    </source>
</evidence>
<dbReference type="GO" id="GO:0005198">
    <property type="term" value="F:structural molecule activity"/>
    <property type="evidence" value="ECO:0007669"/>
    <property type="project" value="InterPro"/>
</dbReference>